<comment type="subcellular location">
    <subcellularLocation>
        <location evidence="2">Cytoplasm</location>
    </subcellularLocation>
    <subcellularLocation>
        <location evidence="1">Nucleus</location>
    </subcellularLocation>
</comment>
<evidence type="ECO:0000256" key="1">
    <source>
        <dbReference type="ARBA" id="ARBA00004123"/>
    </source>
</evidence>
<evidence type="ECO:0000256" key="11">
    <source>
        <dbReference type="ARBA" id="ARBA00073393"/>
    </source>
</evidence>
<evidence type="ECO:0000256" key="4">
    <source>
        <dbReference type="ARBA" id="ARBA00022490"/>
    </source>
</evidence>
<evidence type="ECO:0000313" key="15">
    <source>
        <dbReference type="Proteomes" id="UP000515203"/>
    </source>
</evidence>
<keyword evidence="4" id="KW-0963">Cytoplasm</keyword>
<dbReference type="InterPro" id="IPR001680">
    <property type="entry name" value="WD40_rpt"/>
</dbReference>
<dbReference type="GO" id="GO:0032502">
    <property type="term" value="P:developmental process"/>
    <property type="evidence" value="ECO:0007669"/>
    <property type="project" value="UniProtKB-ARBA"/>
</dbReference>
<evidence type="ECO:0000256" key="3">
    <source>
        <dbReference type="ARBA" id="ARBA00005969"/>
    </source>
</evidence>
<dbReference type="GO" id="GO:0140094">
    <property type="term" value="F:structural constituent of cytoplasmic lattice"/>
    <property type="evidence" value="ECO:0007669"/>
    <property type="project" value="UniProtKB-ARBA"/>
</dbReference>
<keyword evidence="10" id="KW-0539">Nucleus</keyword>
<evidence type="ECO:0000256" key="13">
    <source>
        <dbReference type="PROSITE-ProRule" id="PRU00221"/>
    </source>
</evidence>
<dbReference type="SMART" id="SM00320">
    <property type="entry name" value="WD40"/>
    <property type="match status" value="6"/>
</dbReference>
<evidence type="ECO:0000256" key="10">
    <source>
        <dbReference type="ARBA" id="ARBA00023242"/>
    </source>
</evidence>
<keyword evidence="5" id="KW-0597">Phosphoprotein</keyword>
<dbReference type="RefSeq" id="XP_004631413.1">
    <property type="nucleotide sequence ID" value="XM_004631356.1"/>
</dbReference>
<protein>
    <recommendedName>
        <fullName evidence="11">Transducin-like enhancer protein 6</fullName>
    </recommendedName>
</protein>
<dbReference type="GO" id="GO:0003714">
    <property type="term" value="F:transcription corepressor activity"/>
    <property type="evidence" value="ECO:0007669"/>
    <property type="project" value="TreeGrafter"/>
</dbReference>
<dbReference type="InterPro" id="IPR015943">
    <property type="entry name" value="WD40/YVTN_repeat-like_dom_sf"/>
</dbReference>
<evidence type="ECO:0000256" key="14">
    <source>
        <dbReference type="SAM" id="MobiDB-lite"/>
    </source>
</evidence>
<proteinExistence type="inferred from homology"/>
<dbReference type="AlphaFoldDB" id="A0A6P3F418"/>
<dbReference type="GO" id="GO:0005667">
    <property type="term" value="C:transcription regulator complex"/>
    <property type="evidence" value="ECO:0007669"/>
    <property type="project" value="TreeGrafter"/>
</dbReference>
<evidence type="ECO:0000256" key="7">
    <source>
        <dbReference type="ARBA" id="ARBA00022737"/>
    </source>
</evidence>
<evidence type="ECO:0000256" key="12">
    <source>
        <dbReference type="ARBA" id="ARBA00093475"/>
    </source>
</evidence>
<evidence type="ECO:0000313" key="16">
    <source>
        <dbReference type="RefSeq" id="XP_004631413.1"/>
    </source>
</evidence>
<dbReference type="OrthoDB" id="9837721at2759"/>
<feature type="region of interest" description="Disordered" evidence="14">
    <location>
        <begin position="45"/>
        <end position="64"/>
    </location>
</feature>
<dbReference type="InParanoid" id="A0A6P3F418"/>
<dbReference type="InterPro" id="IPR009146">
    <property type="entry name" value="Groucho_enhance"/>
</dbReference>
<dbReference type="GO" id="GO:0106333">
    <property type="term" value="C:subcortical maternal complex"/>
    <property type="evidence" value="ECO:0007669"/>
    <property type="project" value="UniProtKB-ARBA"/>
</dbReference>
<comment type="similarity">
    <text evidence="3">Belongs to the WD repeat Groucho/TLE family.</text>
</comment>
<keyword evidence="7" id="KW-0677">Repeat</keyword>
<dbReference type="SUPFAM" id="SSF50978">
    <property type="entry name" value="WD40 repeat-like"/>
    <property type="match status" value="1"/>
</dbReference>
<dbReference type="PROSITE" id="PS50082">
    <property type="entry name" value="WD_REPEATS_2"/>
    <property type="match status" value="1"/>
</dbReference>
<dbReference type="FunCoup" id="A0A6P3F418">
    <property type="interactions" value="220"/>
</dbReference>
<dbReference type="InterPro" id="IPR036322">
    <property type="entry name" value="WD40_repeat_dom_sf"/>
</dbReference>
<dbReference type="GO" id="GO:0140089">
    <property type="term" value="P:protein storage"/>
    <property type="evidence" value="ECO:0007669"/>
    <property type="project" value="UniProtKB-ARBA"/>
</dbReference>
<dbReference type="GO" id="GO:0090090">
    <property type="term" value="P:negative regulation of canonical Wnt signaling pathway"/>
    <property type="evidence" value="ECO:0007669"/>
    <property type="project" value="TreeGrafter"/>
</dbReference>
<sequence>MGSQLATLTPQATPRPIPHPILHPPHLGQLCHRKLPMNLQGKNKVVSPLEHPTSSGKQFKLREREPVPRRIPEAEKPQTWHCKGPVGQKTRVLAKQWWPPRAEDCLQETRPFLPISCKAEQPSVLTKDLRGTFAYKKVADVHRAVTTPDSCNREQKGKCSTLLDLESEDLLSDSWEDLEETIKSHSAAQAPFKGAHPVFLKPTSWDHKELEKKWVWPGAEPGQSESFCVPYQVERLQELQLGARVLSTAVNSFTRHVFTCGVGGLKVWHLDSQGAPAILPRSNLHWPVQTPGAYLRTCLLTPNGSMLLAGGHNMPGVNVWDLSAPSLNEPRQLSCKGLSCLTLDACPKGSLAFAGFSNGTVRIWDLRDPNVVKDLPGRQGEANSIVVKDDTIWIGGLNGHLRYWDLRASQMTRKHLFNSQITSLSQTPWDDWLLVGLASGQHFLQPTIRGQARNAGHKEGAILGLKFSPFGQWWVSVGTDKLVTIHGMPTGATEFQMPEKACITCCDVSANNRLIIAGAKDWVSVYQVTY</sequence>
<reference evidence="16" key="1">
    <citation type="submission" date="2025-08" db="UniProtKB">
        <authorList>
            <consortium name="RefSeq"/>
        </authorList>
    </citation>
    <scope>IDENTIFICATION</scope>
</reference>
<gene>
    <name evidence="16" type="primary">LOC101582689</name>
</gene>
<dbReference type="FunFam" id="2.130.10.10:FF:000546">
    <property type="entry name" value="TLE family member 6, subcortical maternal complex member"/>
    <property type="match status" value="1"/>
</dbReference>
<dbReference type="Proteomes" id="UP000515203">
    <property type="component" value="Unplaced"/>
</dbReference>
<comment type="subunit">
    <text evidence="12">Homodimers. Component of the subcortical maternal complex (SCMC), at least composed of NLRP5, KHDC3, OOEP, and TLE6. Within the complex, interacts with NLRP5, KHDC3 and OOEP. The SCMC may facilitate translocation of its components between the nuclear and cytoplasmic compartments. As part of the SCMC interacts with the SCMC-associated protein ZBED3. As part of the SCMC interacts with the SCMC-associated protein NLRP4F. As part of the SCMC interacts with the SCMC-associated protein CFL1/Cofilin-1. Interacts with FOXG1/BF-1; the interaction inhibits TLE1 interaction with FOXG1/BF-1. Interacts with NFATC1. Interacts with PAX6.</text>
</comment>
<evidence type="ECO:0000256" key="9">
    <source>
        <dbReference type="ARBA" id="ARBA00023163"/>
    </source>
</evidence>
<evidence type="ECO:0000256" key="6">
    <source>
        <dbReference type="ARBA" id="ARBA00022574"/>
    </source>
</evidence>
<accession>A0A6P3F418</accession>
<dbReference type="PANTHER" id="PTHR10814:SF2">
    <property type="entry name" value="TRANSDUCIN-LIKE ENHANCER PROTEIN 6"/>
    <property type="match status" value="1"/>
</dbReference>
<organism evidence="15 16">
    <name type="scientific">Octodon degus</name>
    <name type="common">Degu</name>
    <name type="synonym">Sciurus degus</name>
    <dbReference type="NCBI Taxonomy" id="10160"/>
    <lineage>
        <taxon>Eukaryota</taxon>
        <taxon>Metazoa</taxon>
        <taxon>Chordata</taxon>
        <taxon>Craniata</taxon>
        <taxon>Vertebrata</taxon>
        <taxon>Euteleostomi</taxon>
        <taxon>Mammalia</taxon>
        <taxon>Eutheria</taxon>
        <taxon>Euarchontoglires</taxon>
        <taxon>Glires</taxon>
        <taxon>Rodentia</taxon>
        <taxon>Hystricomorpha</taxon>
        <taxon>Octodontidae</taxon>
        <taxon>Octodon</taxon>
    </lineage>
</organism>
<keyword evidence="6 13" id="KW-0853">WD repeat</keyword>
<keyword evidence="15" id="KW-1185">Reference proteome</keyword>
<keyword evidence="9" id="KW-0804">Transcription</keyword>
<dbReference type="GO" id="GO:0140095">
    <property type="term" value="C:cytoplasmic lattice"/>
    <property type="evidence" value="ECO:0007669"/>
    <property type="project" value="UniProtKB-ARBA"/>
</dbReference>
<feature type="repeat" description="WD" evidence="13">
    <location>
        <begin position="347"/>
        <end position="374"/>
    </location>
</feature>
<dbReference type="Pfam" id="PF00400">
    <property type="entry name" value="WD40"/>
    <property type="match status" value="2"/>
</dbReference>
<evidence type="ECO:0000256" key="2">
    <source>
        <dbReference type="ARBA" id="ARBA00004496"/>
    </source>
</evidence>
<name>A0A6P3F418_OCTDE</name>
<dbReference type="GeneID" id="101582689"/>
<evidence type="ECO:0000256" key="8">
    <source>
        <dbReference type="ARBA" id="ARBA00023015"/>
    </source>
</evidence>
<dbReference type="PANTHER" id="PTHR10814">
    <property type="entry name" value="TRANSDUCIN-LIKE ENHANCER PROTEIN"/>
    <property type="match status" value="1"/>
</dbReference>
<keyword evidence="8" id="KW-0805">Transcription regulation</keyword>
<dbReference type="GO" id="GO:0005634">
    <property type="term" value="C:nucleus"/>
    <property type="evidence" value="ECO:0007669"/>
    <property type="project" value="UniProtKB-SubCell"/>
</dbReference>
<evidence type="ECO:0000256" key="5">
    <source>
        <dbReference type="ARBA" id="ARBA00022553"/>
    </source>
</evidence>
<dbReference type="Gene3D" id="2.130.10.10">
    <property type="entry name" value="YVTN repeat-like/Quinoprotein amine dehydrogenase"/>
    <property type="match status" value="1"/>
</dbReference>